<dbReference type="Proteomes" id="UP001590950">
    <property type="component" value="Unassembled WGS sequence"/>
</dbReference>
<feature type="compositionally biased region" description="Pro residues" evidence="2">
    <location>
        <begin position="284"/>
        <end position="293"/>
    </location>
</feature>
<dbReference type="InterPro" id="IPR000504">
    <property type="entry name" value="RRM_dom"/>
</dbReference>
<dbReference type="Pfam" id="PF01585">
    <property type="entry name" value="G-patch"/>
    <property type="match status" value="1"/>
</dbReference>
<accession>A0ABR4ACD2</accession>
<feature type="domain" description="G-patch" evidence="4">
    <location>
        <begin position="366"/>
        <end position="417"/>
    </location>
</feature>
<comment type="caution">
    <text evidence="5">The sequence shown here is derived from an EMBL/GenBank/DDBJ whole genome shotgun (WGS) entry which is preliminary data.</text>
</comment>
<dbReference type="SMART" id="SM00443">
    <property type="entry name" value="G_patch"/>
    <property type="match status" value="1"/>
</dbReference>
<evidence type="ECO:0000256" key="1">
    <source>
        <dbReference type="PROSITE-ProRule" id="PRU00176"/>
    </source>
</evidence>
<evidence type="ECO:0000313" key="5">
    <source>
        <dbReference type="EMBL" id="KAL2041033.1"/>
    </source>
</evidence>
<feature type="region of interest" description="Disordered" evidence="2">
    <location>
        <begin position="130"/>
        <end position="167"/>
    </location>
</feature>
<evidence type="ECO:0008006" key="7">
    <source>
        <dbReference type="Google" id="ProtNLM"/>
    </source>
</evidence>
<dbReference type="PROSITE" id="PS50174">
    <property type="entry name" value="G_PATCH"/>
    <property type="match status" value="1"/>
</dbReference>
<dbReference type="Gene3D" id="3.30.70.330">
    <property type="match status" value="1"/>
</dbReference>
<dbReference type="InterPro" id="IPR035979">
    <property type="entry name" value="RBD_domain_sf"/>
</dbReference>
<reference evidence="5 6" key="1">
    <citation type="submission" date="2024-09" db="EMBL/GenBank/DDBJ databases">
        <title>Rethinking Asexuality: The Enigmatic Case of Functional Sexual Genes in Lepraria (Stereocaulaceae).</title>
        <authorList>
            <person name="Doellman M."/>
            <person name="Sun Y."/>
            <person name="Barcenas-Pena A."/>
            <person name="Lumbsch H.T."/>
            <person name="Grewe F."/>
        </authorList>
    </citation>
    <scope>NUCLEOTIDE SEQUENCE [LARGE SCALE GENOMIC DNA]</scope>
    <source>
        <strain evidence="5 6">Mercado 3170</strain>
    </source>
</reference>
<dbReference type="PANTHER" id="PTHR13288">
    <property type="entry name" value="SPLICING FACTOR 45 SPF45"/>
    <property type="match status" value="1"/>
</dbReference>
<dbReference type="InterPro" id="IPR040052">
    <property type="entry name" value="RBM17"/>
</dbReference>
<sequence>MAPDTTAKPSLPSLSLYANLLGSSSNKDAAPGTISRAPVVFKQPTGDETQQDRAAAEKQQISAAALRFQPTKRPQLSAQKSKPRPSLQRAPAAAPSTIPSEPTTADLIDSTVRPQFKTTLADWTAEGEDNDVNAFYGGEKRQRGGRKKRKKNKEESHVPQNWDDIYDPTRPNNYEDYKHSDEKIMEIREWKNKLYAHRLAKKQDIDSDSSSDYCRPQSNNLFAPPGLSFAPPIFEDTDKPLQTLKLVDLPDNPTGEDAYARRMRLSQGAVSGQAPDPHRAGQQIPPPPPSPPQPRDELNPAQPPPPPTTKASAATSISRAPVRYNLPAAPSEIPVSEAELKVALQAELAEEEAASDAAPRSLRPGQKGFAERLMSKYGWSKGSGLGASESGIVNPLRVQVEKQKKKPDSEGGGFVGPSGRGKIIGGRKRGGTIAETEEGKFGPMSEVVILRGMVDGMDLDAEVEGAGDGGLMQEIGEECGEKYGRVERVFIDRSNRSRAPVFVKFTNQLSALRAVNALEGRIFSGNTITARFFDTEKFEEGIYE</sequence>
<dbReference type="InterPro" id="IPR000467">
    <property type="entry name" value="G_patch_dom"/>
</dbReference>
<evidence type="ECO:0000313" key="6">
    <source>
        <dbReference type="Proteomes" id="UP001590950"/>
    </source>
</evidence>
<feature type="compositionally biased region" description="Gly residues" evidence="2">
    <location>
        <begin position="410"/>
        <end position="424"/>
    </location>
</feature>
<gene>
    <name evidence="5" type="ORF">N7G274_005977</name>
</gene>
<dbReference type="PROSITE" id="PS50102">
    <property type="entry name" value="RRM"/>
    <property type="match status" value="1"/>
</dbReference>
<protein>
    <recommendedName>
        <fullName evidence="7">G-patch domain-containing protein</fullName>
    </recommendedName>
</protein>
<dbReference type="EMBL" id="JBEFKJ010000018">
    <property type="protein sequence ID" value="KAL2041033.1"/>
    <property type="molecule type" value="Genomic_DNA"/>
</dbReference>
<evidence type="ECO:0000256" key="2">
    <source>
        <dbReference type="SAM" id="MobiDB-lite"/>
    </source>
</evidence>
<feature type="domain" description="RRM" evidence="3">
    <location>
        <begin position="446"/>
        <end position="535"/>
    </location>
</feature>
<proteinExistence type="predicted"/>
<feature type="region of interest" description="Disordered" evidence="2">
    <location>
        <begin position="401"/>
        <end position="437"/>
    </location>
</feature>
<feature type="region of interest" description="Disordered" evidence="2">
    <location>
        <begin position="22"/>
        <end position="112"/>
    </location>
</feature>
<dbReference type="PANTHER" id="PTHR13288:SF8">
    <property type="entry name" value="SPLICING FACTOR 45"/>
    <property type="match status" value="1"/>
</dbReference>
<name>A0ABR4ACD2_9LECA</name>
<keyword evidence="1" id="KW-0694">RNA-binding</keyword>
<dbReference type="SUPFAM" id="SSF54928">
    <property type="entry name" value="RNA-binding domain, RBD"/>
    <property type="match status" value="1"/>
</dbReference>
<feature type="region of interest" description="Disordered" evidence="2">
    <location>
        <begin position="267"/>
        <end position="315"/>
    </location>
</feature>
<dbReference type="Pfam" id="PF00076">
    <property type="entry name" value="RRM_1"/>
    <property type="match status" value="1"/>
</dbReference>
<evidence type="ECO:0000259" key="4">
    <source>
        <dbReference type="PROSITE" id="PS50174"/>
    </source>
</evidence>
<evidence type="ECO:0000259" key="3">
    <source>
        <dbReference type="PROSITE" id="PS50102"/>
    </source>
</evidence>
<keyword evidence="6" id="KW-1185">Reference proteome</keyword>
<dbReference type="InterPro" id="IPR012677">
    <property type="entry name" value="Nucleotide-bd_a/b_plait_sf"/>
</dbReference>
<organism evidence="5 6">
    <name type="scientific">Stereocaulon virgatum</name>
    <dbReference type="NCBI Taxonomy" id="373712"/>
    <lineage>
        <taxon>Eukaryota</taxon>
        <taxon>Fungi</taxon>
        <taxon>Dikarya</taxon>
        <taxon>Ascomycota</taxon>
        <taxon>Pezizomycotina</taxon>
        <taxon>Lecanoromycetes</taxon>
        <taxon>OSLEUM clade</taxon>
        <taxon>Lecanoromycetidae</taxon>
        <taxon>Lecanorales</taxon>
        <taxon>Lecanorineae</taxon>
        <taxon>Stereocaulaceae</taxon>
        <taxon>Stereocaulon</taxon>
    </lineage>
</organism>